<proteinExistence type="predicted"/>
<dbReference type="AlphaFoldDB" id="A0A1M5R2L9"/>
<keyword evidence="2" id="KW-1185">Reference proteome</keyword>
<sequence length="58" mass="6623">MIYYNFDNKLFLIAEIEGEIVGNLSFKGSNRRRLKHAGEFGISVKKRILEHGNSIAIN</sequence>
<gene>
    <name evidence="1" type="ORF">SAMN02745135_00042</name>
</gene>
<accession>A0A1M5R2L9</accession>
<protein>
    <submittedName>
        <fullName evidence="1">Uncharacterized protein</fullName>
    </submittedName>
</protein>
<evidence type="ECO:0000313" key="1">
    <source>
        <dbReference type="EMBL" id="SHH20388.1"/>
    </source>
</evidence>
<dbReference type="Gene3D" id="3.40.630.30">
    <property type="match status" value="1"/>
</dbReference>
<name>A0A1M5R2L9_9FIRM</name>
<dbReference type="EMBL" id="FQXO01000004">
    <property type="protein sequence ID" value="SHH20388.1"/>
    <property type="molecule type" value="Genomic_DNA"/>
</dbReference>
<evidence type="ECO:0000313" key="2">
    <source>
        <dbReference type="Proteomes" id="UP000183967"/>
    </source>
</evidence>
<organism evidence="1 2">
    <name type="scientific">Caloranaerobacter azorensis DSM 13643</name>
    <dbReference type="NCBI Taxonomy" id="1121264"/>
    <lineage>
        <taxon>Bacteria</taxon>
        <taxon>Bacillati</taxon>
        <taxon>Bacillota</taxon>
        <taxon>Tissierellia</taxon>
        <taxon>Tissierellales</taxon>
        <taxon>Thermohalobacteraceae</taxon>
        <taxon>Caloranaerobacter</taxon>
    </lineage>
</organism>
<dbReference type="Proteomes" id="UP000183967">
    <property type="component" value="Unassembled WGS sequence"/>
</dbReference>
<reference evidence="2" key="1">
    <citation type="submission" date="2016-11" db="EMBL/GenBank/DDBJ databases">
        <authorList>
            <person name="Varghese N."/>
            <person name="Submissions S."/>
        </authorList>
    </citation>
    <scope>NUCLEOTIDE SEQUENCE [LARGE SCALE GENOMIC DNA]</scope>
    <source>
        <strain evidence="2">DSM 13643</strain>
    </source>
</reference>